<evidence type="ECO:0000256" key="1">
    <source>
        <dbReference type="SAM" id="MobiDB-lite"/>
    </source>
</evidence>
<proteinExistence type="predicted"/>
<gene>
    <name evidence="2" type="ORF">ACFP90_09320</name>
</gene>
<feature type="region of interest" description="Disordered" evidence="1">
    <location>
        <begin position="25"/>
        <end position="45"/>
    </location>
</feature>
<protein>
    <submittedName>
        <fullName evidence="2">Uncharacterized protein</fullName>
    </submittedName>
</protein>
<dbReference type="RefSeq" id="WP_380055605.1">
    <property type="nucleotide sequence ID" value="NZ_JBHSWB010000001.1"/>
</dbReference>
<dbReference type="EMBL" id="JBHSWB010000001">
    <property type="protein sequence ID" value="MFC6660535.1"/>
    <property type="molecule type" value="Genomic_DNA"/>
</dbReference>
<dbReference type="Proteomes" id="UP001596317">
    <property type="component" value="Unassembled WGS sequence"/>
</dbReference>
<evidence type="ECO:0000313" key="3">
    <source>
        <dbReference type="Proteomes" id="UP001596317"/>
    </source>
</evidence>
<keyword evidence="3" id="KW-1185">Reference proteome</keyword>
<accession>A0ABW1ZL61</accession>
<sequence>MGTGIDPDAGLEREARTMGARLAVLPAPPGPRAAQRVQQKAPPQRTQAVQRQTAAANPPLTAEQHVKAFQAKLKQAALKTLGQNEQRLISRQKAMARTSPDNPAWAALHLVAQKNVQVERTWQSLVGAVEKQVLAAGSDAARPFTNPALRLRLSDQQDGLMQLIYLNWSRTRAAGLQPPTSASTAAQLQQFRQQYEPLLRQFDQLARVEDARDYLHAQYPEVALLAKKLGATGLAASPNTAAANARLGGLLNEEYSKTRKAIADLRARIQGGHLPTGHMDVLLYQVMQQEGIQPGATTAKSRAVTAWLEGQSRTNLWTDIGLTLAALGFTIAALLAPEFVLVGAAALASTATLTTRNLLSSQAQRGVSNTQAMGGQALSSVSPEAAQAQVVLAQVDALLLGAGVVAAGAAGLKNLGPLASSVQGLSRGSRYRWAAGEVNTGRVAGTAANASQDARLAKFPKNEWPAVKDFWPSIRARQDDVPKIAKLVGMSEEQVLLAKQHLIMRDHLMRMDDGIVRVSRFEPNADMLSYGRG</sequence>
<name>A0ABW1ZL61_9DEIO</name>
<organism evidence="2 3">
    <name type="scientific">Deinococcus multiflagellatus</name>
    <dbReference type="NCBI Taxonomy" id="1656887"/>
    <lineage>
        <taxon>Bacteria</taxon>
        <taxon>Thermotogati</taxon>
        <taxon>Deinococcota</taxon>
        <taxon>Deinococci</taxon>
        <taxon>Deinococcales</taxon>
        <taxon>Deinococcaceae</taxon>
        <taxon>Deinococcus</taxon>
    </lineage>
</organism>
<reference evidence="3" key="1">
    <citation type="journal article" date="2019" name="Int. J. Syst. Evol. Microbiol.">
        <title>The Global Catalogue of Microorganisms (GCM) 10K type strain sequencing project: providing services to taxonomists for standard genome sequencing and annotation.</title>
        <authorList>
            <consortium name="The Broad Institute Genomics Platform"/>
            <consortium name="The Broad Institute Genome Sequencing Center for Infectious Disease"/>
            <person name="Wu L."/>
            <person name="Ma J."/>
        </authorList>
    </citation>
    <scope>NUCLEOTIDE SEQUENCE [LARGE SCALE GENOMIC DNA]</scope>
    <source>
        <strain evidence="3">CCUG 63830</strain>
    </source>
</reference>
<comment type="caution">
    <text evidence="2">The sequence shown here is derived from an EMBL/GenBank/DDBJ whole genome shotgun (WGS) entry which is preliminary data.</text>
</comment>
<evidence type="ECO:0000313" key="2">
    <source>
        <dbReference type="EMBL" id="MFC6660535.1"/>
    </source>
</evidence>